<feature type="compositionally biased region" description="Polar residues" evidence="1">
    <location>
        <begin position="80"/>
        <end position="92"/>
    </location>
</feature>
<proteinExistence type="predicted"/>
<dbReference type="Proteomes" id="UP001243989">
    <property type="component" value="Unassembled WGS sequence"/>
</dbReference>
<dbReference type="GeneID" id="85474275"/>
<feature type="region of interest" description="Disordered" evidence="1">
    <location>
        <begin position="77"/>
        <end position="96"/>
    </location>
</feature>
<dbReference type="RefSeq" id="XP_060450163.1">
    <property type="nucleotide sequence ID" value="XM_060589413.1"/>
</dbReference>
<accession>A0AAJ0A141</accession>
<sequence length="209" mass="22821">MPRSSNIDSVSTLCEEHATCNGFRLPTARAGESSRRRTTSRCADESVFQSGARLLGYGPRECMVASIKSRGWRRAGVGPQQISSKPHPSSTMGVPRRRPSYALPSWMFWLKPSRVMSTLAPALMRAMASSKNPQRHASIKTVCPFPRSWLISAPLRSNTSRAASKFFASVASQNALKSIVAPLISAFLALTASLSQPCCKHHAARSMWS</sequence>
<organism evidence="2 3">
    <name type="scientific">Colletotrichum phormii</name>
    <dbReference type="NCBI Taxonomy" id="359342"/>
    <lineage>
        <taxon>Eukaryota</taxon>
        <taxon>Fungi</taxon>
        <taxon>Dikarya</taxon>
        <taxon>Ascomycota</taxon>
        <taxon>Pezizomycotina</taxon>
        <taxon>Sordariomycetes</taxon>
        <taxon>Hypocreomycetidae</taxon>
        <taxon>Glomerellales</taxon>
        <taxon>Glomerellaceae</taxon>
        <taxon>Colletotrichum</taxon>
        <taxon>Colletotrichum acutatum species complex</taxon>
    </lineage>
</organism>
<keyword evidence="3" id="KW-1185">Reference proteome</keyword>
<reference evidence="2" key="1">
    <citation type="submission" date="2021-06" db="EMBL/GenBank/DDBJ databases">
        <title>Comparative genomics, transcriptomics and evolutionary studies reveal genomic signatures of adaptation to plant cell wall in hemibiotrophic fungi.</title>
        <authorList>
            <consortium name="DOE Joint Genome Institute"/>
            <person name="Baroncelli R."/>
            <person name="Diaz J.F."/>
            <person name="Benocci T."/>
            <person name="Peng M."/>
            <person name="Battaglia E."/>
            <person name="Haridas S."/>
            <person name="Andreopoulos W."/>
            <person name="Labutti K."/>
            <person name="Pangilinan J."/>
            <person name="Floch G.L."/>
            <person name="Makela M.R."/>
            <person name="Henrissat B."/>
            <person name="Grigoriev I.V."/>
            <person name="Crouch J.A."/>
            <person name="De Vries R.P."/>
            <person name="Sukno S.A."/>
            <person name="Thon M.R."/>
        </authorList>
    </citation>
    <scope>NUCLEOTIDE SEQUENCE</scope>
    <source>
        <strain evidence="2">CBS 102054</strain>
    </source>
</reference>
<evidence type="ECO:0000313" key="2">
    <source>
        <dbReference type="EMBL" id="KAK1654119.1"/>
    </source>
</evidence>
<dbReference type="EMBL" id="JAHMHQ010000002">
    <property type="protein sequence ID" value="KAK1654119.1"/>
    <property type="molecule type" value="Genomic_DNA"/>
</dbReference>
<evidence type="ECO:0000256" key="1">
    <source>
        <dbReference type="SAM" id="MobiDB-lite"/>
    </source>
</evidence>
<gene>
    <name evidence="2" type="ORF">BDP81DRAFT_415024</name>
</gene>
<evidence type="ECO:0000313" key="3">
    <source>
        <dbReference type="Proteomes" id="UP001243989"/>
    </source>
</evidence>
<name>A0AAJ0A141_9PEZI</name>
<protein>
    <submittedName>
        <fullName evidence="2">Uncharacterized protein</fullName>
    </submittedName>
</protein>
<dbReference type="AlphaFoldDB" id="A0AAJ0A141"/>
<comment type="caution">
    <text evidence="2">The sequence shown here is derived from an EMBL/GenBank/DDBJ whole genome shotgun (WGS) entry which is preliminary data.</text>
</comment>